<feature type="domain" description="2EXR" evidence="1">
    <location>
        <begin position="4"/>
        <end position="84"/>
    </location>
</feature>
<proteinExistence type="predicted"/>
<dbReference type="PANTHER" id="PTHR35910">
    <property type="entry name" value="2EXR DOMAIN-CONTAINING PROTEIN"/>
    <property type="match status" value="1"/>
</dbReference>
<gene>
    <name evidence="2" type="ORF">P171DRAFT_338706</name>
</gene>
<dbReference type="AlphaFoldDB" id="A0A9P4UCA0"/>
<evidence type="ECO:0000313" key="2">
    <source>
        <dbReference type="EMBL" id="KAF2443917.1"/>
    </source>
</evidence>
<dbReference type="OrthoDB" id="3473305at2759"/>
<organism evidence="2 3">
    <name type="scientific">Karstenula rhodostoma CBS 690.94</name>
    <dbReference type="NCBI Taxonomy" id="1392251"/>
    <lineage>
        <taxon>Eukaryota</taxon>
        <taxon>Fungi</taxon>
        <taxon>Dikarya</taxon>
        <taxon>Ascomycota</taxon>
        <taxon>Pezizomycotina</taxon>
        <taxon>Dothideomycetes</taxon>
        <taxon>Pleosporomycetidae</taxon>
        <taxon>Pleosporales</taxon>
        <taxon>Massarineae</taxon>
        <taxon>Didymosphaeriaceae</taxon>
        <taxon>Karstenula</taxon>
    </lineage>
</organism>
<reference evidence="2" key="1">
    <citation type="journal article" date="2020" name="Stud. Mycol.">
        <title>101 Dothideomycetes genomes: a test case for predicting lifestyles and emergence of pathogens.</title>
        <authorList>
            <person name="Haridas S."/>
            <person name="Albert R."/>
            <person name="Binder M."/>
            <person name="Bloem J."/>
            <person name="Labutti K."/>
            <person name="Salamov A."/>
            <person name="Andreopoulos B."/>
            <person name="Baker S."/>
            <person name="Barry K."/>
            <person name="Bills G."/>
            <person name="Bluhm B."/>
            <person name="Cannon C."/>
            <person name="Castanera R."/>
            <person name="Culley D."/>
            <person name="Daum C."/>
            <person name="Ezra D."/>
            <person name="Gonzalez J."/>
            <person name="Henrissat B."/>
            <person name="Kuo A."/>
            <person name="Liang C."/>
            <person name="Lipzen A."/>
            <person name="Lutzoni F."/>
            <person name="Magnuson J."/>
            <person name="Mondo S."/>
            <person name="Nolan M."/>
            <person name="Ohm R."/>
            <person name="Pangilinan J."/>
            <person name="Park H.-J."/>
            <person name="Ramirez L."/>
            <person name="Alfaro M."/>
            <person name="Sun H."/>
            <person name="Tritt A."/>
            <person name="Yoshinaga Y."/>
            <person name="Zwiers L.-H."/>
            <person name="Turgeon B."/>
            <person name="Goodwin S."/>
            <person name="Spatafora J."/>
            <person name="Crous P."/>
            <person name="Grigoriev I."/>
        </authorList>
    </citation>
    <scope>NUCLEOTIDE SEQUENCE</scope>
    <source>
        <strain evidence="2">CBS 690.94</strain>
    </source>
</reference>
<feature type="non-terminal residue" evidence="2">
    <location>
        <position position="173"/>
    </location>
</feature>
<accession>A0A9P4UCA0</accession>
<dbReference type="EMBL" id="MU001501">
    <property type="protein sequence ID" value="KAF2443917.1"/>
    <property type="molecule type" value="Genomic_DNA"/>
</dbReference>
<dbReference type="Pfam" id="PF20150">
    <property type="entry name" value="2EXR"/>
    <property type="match status" value="1"/>
</dbReference>
<evidence type="ECO:0000259" key="1">
    <source>
        <dbReference type="Pfam" id="PF20150"/>
    </source>
</evidence>
<protein>
    <recommendedName>
        <fullName evidence="1">2EXR domain-containing protein</fullName>
    </recommendedName>
</protein>
<dbReference type="InterPro" id="IPR045518">
    <property type="entry name" value="2EXR"/>
</dbReference>
<keyword evidence="3" id="KW-1185">Reference proteome</keyword>
<sequence>MATFHPLPRLPYELCACIWELTVEPRTVEVRVDSEALTSATPVPAVLQVCREARSFGLYHKTFSELGHKYEGLYVWLNPDIDMIDIRESLLYFFKPVALTIRRLRMEREWSASYKGEHFYHWEQREIEDFENLEEIYIVCMDGLEPWDDVFEGRYWPCGKENVFLIDPENSER</sequence>
<comment type="caution">
    <text evidence="2">The sequence shown here is derived from an EMBL/GenBank/DDBJ whole genome shotgun (WGS) entry which is preliminary data.</text>
</comment>
<dbReference type="PANTHER" id="PTHR35910:SF1">
    <property type="entry name" value="2EXR DOMAIN-CONTAINING PROTEIN"/>
    <property type="match status" value="1"/>
</dbReference>
<evidence type="ECO:0000313" key="3">
    <source>
        <dbReference type="Proteomes" id="UP000799764"/>
    </source>
</evidence>
<name>A0A9P4UCA0_9PLEO</name>
<dbReference type="Proteomes" id="UP000799764">
    <property type="component" value="Unassembled WGS sequence"/>
</dbReference>